<dbReference type="AlphaFoldDB" id="A0A1Y1Z988"/>
<reference evidence="1 2" key="1">
    <citation type="submission" date="2016-07" db="EMBL/GenBank/DDBJ databases">
        <title>Pervasive Adenine N6-methylation of Active Genes in Fungi.</title>
        <authorList>
            <consortium name="DOE Joint Genome Institute"/>
            <person name="Mondo S.J."/>
            <person name="Dannebaum R.O."/>
            <person name="Kuo R.C."/>
            <person name="Labutti K."/>
            <person name="Haridas S."/>
            <person name="Kuo A."/>
            <person name="Salamov A."/>
            <person name="Ahrendt S.R."/>
            <person name="Lipzen A."/>
            <person name="Sullivan W."/>
            <person name="Andreopoulos W.B."/>
            <person name="Clum A."/>
            <person name="Lindquist E."/>
            <person name="Daum C."/>
            <person name="Ramamoorthy G.K."/>
            <person name="Gryganskyi A."/>
            <person name="Culley D."/>
            <person name="Magnuson J.K."/>
            <person name="James T.Y."/>
            <person name="O'Malley M.A."/>
            <person name="Stajich J.E."/>
            <person name="Spatafora J.W."/>
            <person name="Visel A."/>
            <person name="Grigoriev I.V."/>
        </authorList>
    </citation>
    <scope>NUCLEOTIDE SEQUENCE [LARGE SCALE GENOMIC DNA]</scope>
    <source>
        <strain evidence="1 2">CBS 115471</strain>
    </source>
</reference>
<sequence>MSEALEDLGNQLRQQMVQYRLATDEANRLGQAMEAEELGLRQRLHDLENRREAMLSKEWRSHTAIETLAMEYSKVSNKASSQRVCLAMQDQLPAEIRRTISAYLVLPAQVTVEWYTGGKHLMFYNGPRETRSRVFDKDPRSGQCLEHKRHIYNPEYVGSETAREMAVCYYEQMTFVLNDPNAVKYFLTTDRFKLGLCPADIVQHVMRDLKATSTPGVYSQKPGDPHIKIISIAVGAGQKQNDIVAWSEKDDNRILGALIRLMDSLKNKRARLDINLNTHGIDGVKKAVAVLAVHLDDMVKTGYRIKFSVTIRPNVSRRLGDPPPTLKLASTGSSGFVLSSILKEKRLAYVESWEHLDIFK</sequence>
<organism evidence="1 2">
    <name type="scientific">Clohesyomyces aquaticus</name>
    <dbReference type="NCBI Taxonomy" id="1231657"/>
    <lineage>
        <taxon>Eukaryota</taxon>
        <taxon>Fungi</taxon>
        <taxon>Dikarya</taxon>
        <taxon>Ascomycota</taxon>
        <taxon>Pezizomycotina</taxon>
        <taxon>Dothideomycetes</taxon>
        <taxon>Pleosporomycetidae</taxon>
        <taxon>Pleosporales</taxon>
        <taxon>Lindgomycetaceae</taxon>
        <taxon>Clohesyomyces</taxon>
    </lineage>
</organism>
<dbReference type="Proteomes" id="UP000193144">
    <property type="component" value="Unassembled WGS sequence"/>
</dbReference>
<dbReference type="EMBL" id="MCFA01000114">
    <property type="protein sequence ID" value="ORY06746.1"/>
    <property type="molecule type" value="Genomic_DNA"/>
</dbReference>
<evidence type="ECO:0000313" key="2">
    <source>
        <dbReference type="Proteomes" id="UP000193144"/>
    </source>
</evidence>
<accession>A0A1Y1Z988</accession>
<comment type="caution">
    <text evidence="1">The sequence shown here is derived from an EMBL/GenBank/DDBJ whole genome shotgun (WGS) entry which is preliminary data.</text>
</comment>
<name>A0A1Y1Z988_9PLEO</name>
<gene>
    <name evidence="1" type="ORF">BCR34DRAFT_604095</name>
</gene>
<protein>
    <submittedName>
        <fullName evidence="1">Uncharacterized protein</fullName>
    </submittedName>
</protein>
<proteinExistence type="predicted"/>
<keyword evidence="2" id="KW-1185">Reference proteome</keyword>
<evidence type="ECO:0000313" key="1">
    <source>
        <dbReference type="EMBL" id="ORY06746.1"/>
    </source>
</evidence>